<keyword evidence="3" id="KW-1185">Reference proteome</keyword>
<evidence type="ECO:0000256" key="2">
    <source>
        <dbReference type="SAM" id="MobiDB-lite"/>
    </source>
</evidence>
<feature type="coiled-coil region" evidence="1">
    <location>
        <begin position="395"/>
        <end position="429"/>
    </location>
</feature>
<accession>A0A8B7YL61</accession>
<reference evidence="4" key="1">
    <citation type="submission" date="2025-08" db="UniProtKB">
        <authorList>
            <consortium name="RefSeq"/>
        </authorList>
    </citation>
    <scope>IDENTIFICATION</scope>
</reference>
<feature type="compositionally biased region" description="Polar residues" evidence="2">
    <location>
        <begin position="1"/>
        <end position="15"/>
    </location>
</feature>
<dbReference type="GO" id="GO:0005813">
    <property type="term" value="C:centrosome"/>
    <property type="evidence" value="ECO:0007669"/>
    <property type="project" value="TreeGrafter"/>
</dbReference>
<dbReference type="RefSeq" id="XP_022093180.1">
    <property type="nucleotide sequence ID" value="XM_022237488.1"/>
</dbReference>
<evidence type="ECO:0000313" key="3">
    <source>
        <dbReference type="Proteomes" id="UP000694845"/>
    </source>
</evidence>
<dbReference type="PANTHER" id="PTHR14817">
    <property type="entry name" value="COILED-COIL DOMAIN-CONTAINING PROTEIN 15"/>
    <property type="match status" value="1"/>
</dbReference>
<dbReference type="Proteomes" id="UP000694845">
    <property type="component" value="Unplaced"/>
</dbReference>
<feature type="coiled-coil region" evidence="1">
    <location>
        <begin position="61"/>
        <end position="101"/>
    </location>
</feature>
<name>A0A8B7YL61_ACAPL</name>
<gene>
    <name evidence="4" type="primary">LOC110980627</name>
</gene>
<dbReference type="OMA" id="RCRRLFM"/>
<feature type="compositionally biased region" description="Polar residues" evidence="2">
    <location>
        <begin position="149"/>
        <end position="158"/>
    </location>
</feature>
<dbReference type="AlphaFoldDB" id="A0A8B7YL61"/>
<dbReference type="OrthoDB" id="10007210at2759"/>
<proteinExistence type="predicted"/>
<feature type="region of interest" description="Disordered" evidence="2">
    <location>
        <begin position="187"/>
        <end position="242"/>
    </location>
</feature>
<keyword evidence="1" id="KW-0175">Coiled coil</keyword>
<evidence type="ECO:0000313" key="4">
    <source>
        <dbReference type="RefSeq" id="XP_022093180.1"/>
    </source>
</evidence>
<feature type="compositionally biased region" description="Basic and acidic residues" evidence="2">
    <location>
        <begin position="210"/>
        <end position="234"/>
    </location>
</feature>
<dbReference type="GeneID" id="110980627"/>
<sequence>MPTAPKIQTTSSGMTDSRKLAGVSCRKSQPTLGRRPAKVVPVGAWVELEPPNHRMNCGAILSAEQEERRILQAQAEKQARLERFRRDVRQRVREIQQAKQQEQLHESFHAVELQTNVIQQSSHAAERSTPKKDRCLYRHDKEALAIGQASDNVTSGSESEPEPVNCQQLTERSHRVHRIVTKARRSLAAKQMFQQQSHLPGGSWANQYSRDGRDRQEQDAVHPHRAESQERVCDIESQTTDSDMKIPQQTIDELSSYGDMENHPPSVSHDPDTLHRLAGVPAPKTVTFASELGRVIGHGVKGPAGKGIKALTKHGVRAEEREDLCNEYSDHMQMRSEKVEFKRKPSQKEREHVKMIPARTVPELRPGVQVEENKRRIGNQYSMYRRLFMDIEREQVRENIRKKEHQKNIHRLKEEKEKERQKVEADAHQRVEPRNLLTGETEEEVLQRQREEQQYMEQVLQRERSRKQKSTEMNRYIRALKATMREKIQQMGVEVPPLCACGPSVWDANPDTCANNCLFYKNPKAYAKALHSLLVSCDLS</sequence>
<evidence type="ECO:0000256" key="1">
    <source>
        <dbReference type="SAM" id="Coils"/>
    </source>
</evidence>
<protein>
    <submittedName>
        <fullName evidence="4">Trichohyalin-like isoform X1</fullName>
    </submittedName>
</protein>
<dbReference type="InterPro" id="IPR037693">
    <property type="entry name" value="CCDC15"/>
</dbReference>
<feature type="region of interest" description="Disordered" evidence="2">
    <location>
        <begin position="148"/>
        <end position="172"/>
    </location>
</feature>
<dbReference type="KEGG" id="aplc:110980627"/>
<feature type="compositionally biased region" description="Polar residues" evidence="2">
    <location>
        <begin position="192"/>
        <end position="209"/>
    </location>
</feature>
<feature type="region of interest" description="Disordered" evidence="2">
    <location>
        <begin position="1"/>
        <end position="34"/>
    </location>
</feature>
<organism evidence="3 4">
    <name type="scientific">Acanthaster planci</name>
    <name type="common">Crown-of-thorns starfish</name>
    <dbReference type="NCBI Taxonomy" id="133434"/>
    <lineage>
        <taxon>Eukaryota</taxon>
        <taxon>Metazoa</taxon>
        <taxon>Echinodermata</taxon>
        <taxon>Eleutherozoa</taxon>
        <taxon>Asterozoa</taxon>
        <taxon>Asteroidea</taxon>
        <taxon>Valvatacea</taxon>
        <taxon>Valvatida</taxon>
        <taxon>Acanthasteridae</taxon>
        <taxon>Acanthaster</taxon>
    </lineage>
</organism>
<dbReference type="PANTHER" id="PTHR14817:SF2">
    <property type="entry name" value="COILED-COIL DOMAIN-CONTAINING PROTEIN 15"/>
    <property type="match status" value="1"/>
</dbReference>